<dbReference type="EMBL" id="JAAWWB010000029">
    <property type="protein sequence ID" value="KAG6747401.1"/>
    <property type="molecule type" value="Genomic_DNA"/>
</dbReference>
<keyword evidence="1" id="KW-0547">Nucleotide-binding</keyword>
<dbReference type="GO" id="GO:0019205">
    <property type="term" value="F:nucleobase-containing compound kinase activity"/>
    <property type="evidence" value="ECO:0007669"/>
    <property type="project" value="InterPro"/>
</dbReference>
<gene>
    <name evidence="2" type="ORF">POTOM_049805</name>
</gene>
<accession>A0A8X7YAR4</accession>
<protein>
    <recommendedName>
        <fullName evidence="4">Adenylate kinase</fullName>
    </recommendedName>
</protein>
<dbReference type="AlphaFoldDB" id="A0A8X7YAR4"/>
<dbReference type="GO" id="GO:0006139">
    <property type="term" value="P:nucleobase-containing compound metabolic process"/>
    <property type="evidence" value="ECO:0007669"/>
    <property type="project" value="InterPro"/>
</dbReference>
<proteinExistence type="inferred from homology"/>
<dbReference type="OrthoDB" id="442176at2759"/>
<evidence type="ECO:0008006" key="4">
    <source>
        <dbReference type="Google" id="ProtNLM"/>
    </source>
</evidence>
<sequence length="246" mass="28084">MWRRVTSLSPVISTSKPASLDQVKDGTTSFKERNPFITFVLGGPGSGKGTQCQKIVETFGFKHLSAGELLRREIDSNSEHWSQMLNTIKEGRIVPSEVTVRLIQQEMESSDSNKFLIDGFPRTEENRIAFEQLDLVSFPINLIMISSYVKAHQIGLEPNVVLFFDCPEEEMVKRVLNRNQGRVDDNIDTVKKRLKVFEILNLPVIDYYSKRGKLRKINAVGTEDEIFEKVRPIFSACGMMSHYFAF</sequence>
<dbReference type="PANTHER" id="PTHR23359">
    <property type="entry name" value="NUCLEOTIDE KINASE"/>
    <property type="match status" value="1"/>
</dbReference>
<dbReference type="Proteomes" id="UP000886885">
    <property type="component" value="Chromosome 15A"/>
</dbReference>
<name>A0A8X7YAR4_POPTO</name>
<dbReference type="InterPro" id="IPR033690">
    <property type="entry name" value="Adenylat_kinase_CS"/>
</dbReference>
<organism evidence="2 3">
    <name type="scientific">Populus tomentosa</name>
    <name type="common">Chinese white poplar</name>
    <dbReference type="NCBI Taxonomy" id="118781"/>
    <lineage>
        <taxon>Eukaryota</taxon>
        <taxon>Viridiplantae</taxon>
        <taxon>Streptophyta</taxon>
        <taxon>Embryophyta</taxon>
        <taxon>Tracheophyta</taxon>
        <taxon>Spermatophyta</taxon>
        <taxon>Magnoliopsida</taxon>
        <taxon>eudicotyledons</taxon>
        <taxon>Gunneridae</taxon>
        <taxon>Pentapetalae</taxon>
        <taxon>rosids</taxon>
        <taxon>fabids</taxon>
        <taxon>Malpighiales</taxon>
        <taxon>Salicaceae</taxon>
        <taxon>Saliceae</taxon>
        <taxon>Populus</taxon>
    </lineage>
</organism>
<evidence type="ECO:0000256" key="1">
    <source>
        <dbReference type="ARBA" id="ARBA00022741"/>
    </source>
</evidence>
<dbReference type="HAMAP" id="MF_00235">
    <property type="entry name" value="Adenylate_kinase_Adk"/>
    <property type="match status" value="1"/>
</dbReference>
<dbReference type="CDD" id="cd01428">
    <property type="entry name" value="ADK"/>
    <property type="match status" value="1"/>
</dbReference>
<evidence type="ECO:0000313" key="3">
    <source>
        <dbReference type="Proteomes" id="UP000886885"/>
    </source>
</evidence>
<reference evidence="2" key="1">
    <citation type="journal article" date="2020" name="bioRxiv">
        <title>Hybrid origin of Populus tomentosa Carr. identified through genome sequencing and phylogenomic analysis.</title>
        <authorList>
            <person name="An X."/>
            <person name="Gao K."/>
            <person name="Chen Z."/>
            <person name="Li J."/>
            <person name="Yang X."/>
            <person name="Yang X."/>
            <person name="Zhou J."/>
            <person name="Guo T."/>
            <person name="Zhao T."/>
            <person name="Huang S."/>
            <person name="Miao D."/>
            <person name="Khan W.U."/>
            <person name="Rao P."/>
            <person name="Ye M."/>
            <person name="Lei B."/>
            <person name="Liao W."/>
            <person name="Wang J."/>
            <person name="Ji L."/>
            <person name="Li Y."/>
            <person name="Guo B."/>
            <person name="Mustafa N.S."/>
            <person name="Li S."/>
            <person name="Yun Q."/>
            <person name="Keller S.R."/>
            <person name="Mao J."/>
            <person name="Zhang R."/>
            <person name="Strauss S.H."/>
        </authorList>
    </citation>
    <scope>NUCLEOTIDE SEQUENCE</scope>
    <source>
        <strain evidence="2">GM15</strain>
        <tissue evidence="2">Leaf</tissue>
    </source>
</reference>
<dbReference type="GO" id="GO:0005524">
    <property type="term" value="F:ATP binding"/>
    <property type="evidence" value="ECO:0007669"/>
    <property type="project" value="InterPro"/>
</dbReference>
<keyword evidence="3" id="KW-1185">Reference proteome</keyword>
<dbReference type="InterPro" id="IPR000850">
    <property type="entry name" value="Adenylat/UMP-CMP_kin"/>
</dbReference>
<evidence type="ECO:0000313" key="2">
    <source>
        <dbReference type="EMBL" id="KAG6747401.1"/>
    </source>
</evidence>
<dbReference type="PROSITE" id="PS00113">
    <property type="entry name" value="ADENYLATE_KINASE"/>
    <property type="match status" value="1"/>
</dbReference>
<dbReference type="Pfam" id="PF00406">
    <property type="entry name" value="ADK"/>
    <property type="match status" value="2"/>
</dbReference>
<comment type="caution">
    <text evidence="2">The sequence shown here is derived from an EMBL/GenBank/DDBJ whole genome shotgun (WGS) entry which is preliminary data.</text>
</comment>